<dbReference type="RefSeq" id="WP_235591076.1">
    <property type="nucleotide sequence ID" value="NZ_LTEB01000033.1"/>
</dbReference>
<sequence>MFGISRFPTQPLPRYDQSAQRAAAQIIAAYSTSFSFASELLAPRTRTDIRNLYAVVRIADEIVDGAATAAGLNTTEVEQTLNAYEEAVLRAPSQRFHTDPVLHAYGISARRCGFRDEHIRAFFASMRRDLHQCDYADEEDLEAYIYGSAEVIGLLCLSAFLVDHPVSGPELSQLETGARRLGAAFQKVNFLRDLGADTAQLGRSYFPRAGHGGLSTQDKDLLIADIRSDLATARAVTGKLPFSARVGVTAATDLFEALTNDLAALPADAVFSQRTRVSTPRKLSLLTRATLRSLRKSN</sequence>
<dbReference type="Proteomes" id="UP000070339">
    <property type="component" value="Unassembled WGS sequence"/>
</dbReference>
<name>A0ABR5V7I5_9CORY</name>
<dbReference type="InterPro" id="IPR033904">
    <property type="entry name" value="Trans_IPPS_HH"/>
</dbReference>
<dbReference type="InterPro" id="IPR008949">
    <property type="entry name" value="Isoprenoid_synthase_dom_sf"/>
</dbReference>
<dbReference type="Pfam" id="PF00494">
    <property type="entry name" value="SQS_PSY"/>
    <property type="match status" value="1"/>
</dbReference>
<dbReference type="InterPro" id="IPR002060">
    <property type="entry name" value="Squ/phyt_synthse"/>
</dbReference>
<evidence type="ECO:0000313" key="3">
    <source>
        <dbReference type="EMBL" id="KXU17494.1"/>
    </source>
</evidence>
<protein>
    <submittedName>
        <fullName evidence="3">Squalene/phytoene synthase family protein</fullName>
    </submittedName>
</protein>
<dbReference type="PANTHER" id="PTHR31480">
    <property type="entry name" value="BIFUNCTIONAL LYCOPENE CYCLASE/PHYTOENE SYNTHASE"/>
    <property type="match status" value="1"/>
</dbReference>
<evidence type="ECO:0000256" key="2">
    <source>
        <dbReference type="ARBA" id="ARBA00022679"/>
    </source>
</evidence>
<proteinExistence type="predicted"/>
<comment type="caution">
    <text evidence="3">The sequence shown here is derived from an EMBL/GenBank/DDBJ whole genome shotgun (WGS) entry which is preliminary data.</text>
</comment>
<dbReference type="Gene3D" id="1.10.600.10">
    <property type="entry name" value="Farnesyl Diphosphate Synthase"/>
    <property type="match status" value="1"/>
</dbReference>
<gene>
    <name evidence="3" type="ORF">WM41_1881</name>
</gene>
<dbReference type="InterPro" id="IPR019845">
    <property type="entry name" value="Squalene/phytoene_synthase_CS"/>
</dbReference>
<keyword evidence="4" id="KW-1185">Reference proteome</keyword>
<dbReference type="PROSITE" id="PS01045">
    <property type="entry name" value="SQUALEN_PHYTOEN_SYN_2"/>
    <property type="match status" value="1"/>
</dbReference>
<dbReference type="SUPFAM" id="SSF48576">
    <property type="entry name" value="Terpenoid synthases"/>
    <property type="match status" value="1"/>
</dbReference>
<evidence type="ECO:0000313" key="4">
    <source>
        <dbReference type="Proteomes" id="UP000070339"/>
    </source>
</evidence>
<keyword evidence="2" id="KW-0808">Transferase</keyword>
<dbReference type="EMBL" id="LTEB01000033">
    <property type="protein sequence ID" value="KXU17494.1"/>
    <property type="molecule type" value="Genomic_DNA"/>
</dbReference>
<accession>A0ABR5V7I5</accession>
<organism evidence="3 4">
    <name type="scientific">Corynebacterium simulans</name>
    <dbReference type="NCBI Taxonomy" id="146827"/>
    <lineage>
        <taxon>Bacteria</taxon>
        <taxon>Bacillati</taxon>
        <taxon>Actinomycetota</taxon>
        <taxon>Actinomycetes</taxon>
        <taxon>Mycobacteriales</taxon>
        <taxon>Corynebacteriaceae</taxon>
        <taxon>Corynebacterium</taxon>
    </lineage>
</organism>
<dbReference type="InterPro" id="IPR044843">
    <property type="entry name" value="Trans_IPPS_bact-type"/>
</dbReference>
<dbReference type="SFLD" id="SFLDG01212">
    <property type="entry name" value="Phytoene_synthase_like"/>
    <property type="match status" value="1"/>
</dbReference>
<evidence type="ECO:0000256" key="1">
    <source>
        <dbReference type="ARBA" id="ARBA00004684"/>
    </source>
</evidence>
<dbReference type="CDD" id="cd00683">
    <property type="entry name" value="Trans_IPPS_HH"/>
    <property type="match status" value="1"/>
</dbReference>
<dbReference type="SFLD" id="SFLDS00005">
    <property type="entry name" value="Isoprenoid_Synthase_Type_I"/>
    <property type="match status" value="1"/>
</dbReference>
<reference evidence="3 4" key="1">
    <citation type="journal article" date="2016" name="Int. J. Syst. Evol. Microbiol.">
        <title>Resolving the Complexity of Human Skin Metagenomes Using Single-Molecule Sequencing.</title>
        <authorList>
            <consortium name="NISC Comparative Sequencing Program"/>
            <person name="Tsai Y.C."/>
            <person name="Conlan S."/>
            <person name="Deming C."/>
            <person name="Segre J.A."/>
            <person name="Kong H.H."/>
            <person name="Korlach J."/>
            <person name="Oh J."/>
        </authorList>
    </citation>
    <scope>NUCLEOTIDE SEQUENCE [LARGE SCALE GENOMIC DNA]</scope>
    <source>
        <strain evidence="3 4">1B08</strain>
    </source>
</reference>
<dbReference type="SFLD" id="SFLDG01018">
    <property type="entry name" value="Squalene/Phytoene_Synthase_Lik"/>
    <property type="match status" value="1"/>
</dbReference>
<comment type="pathway">
    <text evidence="1">Carotenoid biosynthesis; phytoene biosynthesis.</text>
</comment>